<feature type="compositionally biased region" description="Polar residues" evidence="1">
    <location>
        <begin position="7"/>
        <end position="31"/>
    </location>
</feature>
<accession>A0A5J9WSQ7</accession>
<dbReference type="Proteomes" id="UP000324897">
    <property type="component" value="Chromosome 6"/>
</dbReference>
<dbReference type="AlphaFoldDB" id="A0A5J9WSQ7"/>
<proteinExistence type="predicted"/>
<organism evidence="2 3">
    <name type="scientific">Eragrostis curvula</name>
    <name type="common">weeping love grass</name>
    <dbReference type="NCBI Taxonomy" id="38414"/>
    <lineage>
        <taxon>Eukaryota</taxon>
        <taxon>Viridiplantae</taxon>
        <taxon>Streptophyta</taxon>
        <taxon>Embryophyta</taxon>
        <taxon>Tracheophyta</taxon>
        <taxon>Spermatophyta</taxon>
        <taxon>Magnoliopsida</taxon>
        <taxon>Liliopsida</taxon>
        <taxon>Poales</taxon>
        <taxon>Poaceae</taxon>
        <taxon>PACMAD clade</taxon>
        <taxon>Chloridoideae</taxon>
        <taxon>Eragrostideae</taxon>
        <taxon>Eragrostidinae</taxon>
        <taxon>Eragrostis</taxon>
    </lineage>
</organism>
<keyword evidence="3" id="KW-1185">Reference proteome</keyword>
<evidence type="ECO:0000313" key="3">
    <source>
        <dbReference type="Proteomes" id="UP000324897"/>
    </source>
</evidence>
<dbReference type="OrthoDB" id="685425at2759"/>
<protein>
    <submittedName>
        <fullName evidence="2">Uncharacterized protein</fullName>
    </submittedName>
</protein>
<feature type="non-terminal residue" evidence="2">
    <location>
        <position position="1"/>
    </location>
</feature>
<name>A0A5J9WSQ7_9POAL</name>
<sequence>MADASSERTATAPQEQQDDSNSSTGSPTKAQQLMAAGAIPESMDHWKPGEIDEEYITELQSAGWISDFVITKENKGSIGFRWRYFIMDDSLKHDIKGKGLLPFHQGWNKSVPVMDECLKRMTVKVTELVSLGLRGMDPRNPRWLPAEVSDIPKDVVENESGIFLRLSCSPSQRTFQFHTVLPIQQKKDMFGPDLSEGGAECAMVLDSSSGKKEPRESLKKSSAEAFANDVLNSPDGQNSRVDLQSLEEKVANVKATLMSQAAMKSPSPPKSRPPPKTRSSKPGSSGETTRTRVQPGRERKFKSPMATPVSSLVEVPSVRAAPSPGDQVPLSIVFGTLFAGFSRISQTHASQGQQNTGIKRPRVRAAGHVDVTAAASAIASPSGSSSEPSVFAKIVRNVQAAEAWTLKTCQAYSSKVHKLQQENSQLQLKLSETVPNPVLANKDAKISELEVALVGANKAFADLKTAHASEVKTLQDTNNTLTVSVAVEEGYARCIAGSAYTIALFQHHLPNLDLGLLSAGFKYDAIQRDAIVDQVHTEADAFVTSLELISSATPAEEEVTAEDEGHGDDQE</sequence>
<feature type="region of interest" description="Disordered" evidence="1">
    <location>
        <begin position="1"/>
        <end position="33"/>
    </location>
</feature>
<gene>
    <name evidence="2" type="ORF">EJB05_02356</name>
</gene>
<comment type="caution">
    <text evidence="2">The sequence shown here is derived from an EMBL/GenBank/DDBJ whole genome shotgun (WGS) entry which is preliminary data.</text>
</comment>
<evidence type="ECO:0000313" key="2">
    <source>
        <dbReference type="EMBL" id="TVU50957.1"/>
    </source>
</evidence>
<dbReference type="Gramene" id="TVU50957">
    <property type="protein sequence ID" value="TVU50957"/>
    <property type="gene ID" value="EJB05_02356"/>
</dbReference>
<dbReference type="EMBL" id="RWGY01000002">
    <property type="protein sequence ID" value="TVU50957.1"/>
    <property type="molecule type" value="Genomic_DNA"/>
</dbReference>
<evidence type="ECO:0000256" key="1">
    <source>
        <dbReference type="SAM" id="MobiDB-lite"/>
    </source>
</evidence>
<feature type="region of interest" description="Disordered" evidence="1">
    <location>
        <begin position="258"/>
        <end position="308"/>
    </location>
</feature>
<reference evidence="2 3" key="1">
    <citation type="journal article" date="2019" name="Sci. Rep.">
        <title>A high-quality genome of Eragrostis curvula grass provides insights into Poaceae evolution and supports new strategies to enhance forage quality.</title>
        <authorList>
            <person name="Carballo J."/>
            <person name="Santos B.A.C.M."/>
            <person name="Zappacosta D."/>
            <person name="Garbus I."/>
            <person name="Selva J.P."/>
            <person name="Gallo C.A."/>
            <person name="Diaz A."/>
            <person name="Albertini E."/>
            <person name="Caccamo M."/>
            <person name="Echenique V."/>
        </authorList>
    </citation>
    <scope>NUCLEOTIDE SEQUENCE [LARGE SCALE GENOMIC DNA]</scope>
    <source>
        <strain evidence="3">cv. Victoria</strain>
        <tissue evidence="2">Leaf</tissue>
    </source>
</reference>